<dbReference type="EMBL" id="GIBP01000990">
    <property type="protein sequence ID" value="NDV29959.1"/>
    <property type="molecule type" value="Transcribed_RNA"/>
</dbReference>
<accession>A0A6B2KYX8</accession>
<sequence>MESLQVELPVWDPLATDSYSSDWHISKVWLKSNQRNDGTLLNHLLASGVDGGLGLYTFSTGKVTISPLNCTWKREEGLSRVFATEFVDFPADRSMLEELTEEFSPAGSATRFFSHFKVFFAHLYQMVISAPQTVSTVFGLALKGQFIEGLSQIMPQEDLNLDKRDRFGFVKLIVQMSEVGKLYGIHSKSGKIEWHRYYPQQLLQHCYLVKKCTHTPPELVIVKQDLKSLQWSVSVLDPLTGAEITGFSLFYPLKHSFMTSIIDTEHRSALAFVDDHDIVHFYPESAEKRIREENIPIYYYLLEGESIIGYKVTPLHTQLVGQMRWKKEWEDSREKVVKVTDGVGPSGKVNAHGLAKVLWNNTVLWKYLNPNLIIVGTVSREHGENDYLNIYLIDVVTGFIVHRNQQSQATTPLHIVHAENWVVYNYWSTKTHNFEISTIELYKSADWEQQRYSSFEDPKPALEVYKNSYVLPTGLTTMAVTITNKGITNKYLLLGLQGGSVMSLDKRFVDARRPIRPNNRPTMEDQMEGVLPYFPIIEVNPLLNINYNISIPNLKTIVTAPTQLESSTLVMCLGLDQFYIPLTPGNTFDVISFKSSFNKPLILVGLLICFLSTLLANRLAQNAILKLSWL</sequence>
<evidence type="ECO:0000256" key="9">
    <source>
        <dbReference type="ARBA" id="ARBA00023180"/>
    </source>
</evidence>
<keyword evidence="5" id="KW-0732">Signal</keyword>
<dbReference type="InterPro" id="IPR026895">
    <property type="entry name" value="EMC1"/>
</dbReference>
<comment type="subcellular location">
    <subcellularLocation>
        <location evidence="1">Endoplasmic reticulum membrane</location>
        <topology evidence="1">Single-pass type I membrane protein</topology>
    </subcellularLocation>
</comment>
<dbReference type="AlphaFoldDB" id="A0A6B2KYX8"/>
<evidence type="ECO:0000256" key="5">
    <source>
        <dbReference type="ARBA" id="ARBA00022729"/>
    </source>
</evidence>
<feature type="domain" description="ER membrane protein complex subunit 1 C-terminal" evidence="11">
    <location>
        <begin position="418"/>
        <end position="629"/>
    </location>
</feature>
<dbReference type="PANTHER" id="PTHR21573:SF0">
    <property type="entry name" value="ER MEMBRANE PROTEIN COMPLEX SUBUNIT 1"/>
    <property type="match status" value="1"/>
</dbReference>
<evidence type="ECO:0000259" key="11">
    <source>
        <dbReference type="Pfam" id="PF07774"/>
    </source>
</evidence>
<evidence type="ECO:0000256" key="7">
    <source>
        <dbReference type="ARBA" id="ARBA00022989"/>
    </source>
</evidence>
<evidence type="ECO:0000256" key="10">
    <source>
        <dbReference type="SAM" id="Phobius"/>
    </source>
</evidence>
<dbReference type="Pfam" id="PF07774">
    <property type="entry name" value="EMC1_C"/>
    <property type="match status" value="1"/>
</dbReference>
<name>A0A6B2KYX8_9EUKA</name>
<proteinExistence type="inferred from homology"/>
<evidence type="ECO:0000256" key="8">
    <source>
        <dbReference type="ARBA" id="ARBA00023136"/>
    </source>
</evidence>
<keyword evidence="4 10" id="KW-0812">Transmembrane</keyword>
<dbReference type="GO" id="GO:0034975">
    <property type="term" value="P:protein folding in endoplasmic reticulum"/>
    <property type="evidence" value="ECO:0007669"/>
    <property type="project" value="TreeGrafter"/>
</dbReference>
<reference evidence="12" key="1">
    <citation type="journal article" date="2020" name="J. Eukaryot. Microbiol.">
        <title>De novo Sequencing, Assembly and Annotation of the Transcriptome for the Free-Living Testate Amoeba Arcella intermedia.</title>
        <authorList>
            <person name="Ribeiro G.M."/>
            <person name="Porfirio-Sousa A.L."/>
            <person name="Maurer-Alcala X.X."/>
            <person name="Katz L.A."/>
            <person name="Lahr D.J.G."/>
        </authorList>
    </citation>
    <scope>NUCLEOTIDE SEQUENCE</scope>
</reference>
<evidence type="ECO:0000256" key="6">
    <source>
        <dbReference type="ARBA" id="ARBA00022824"/>
    </source>
</evidence>
<comment type="similarity">
    <text evidence="2">Belongs to the EMC1 family.</text>
</comment>
<keyword evidence="6" id="KW-0256">Endoplasmic reticulum</keyword>
<keyword evidence="9" id="KW-0325">Glycoprotein</keyword>
<dbReference type="GO" id="GO:0072546">
    <property type="term" value="C:EMC complex"/>
    <property type="evidence" value="ECO:0007669"/>
    <property type="project" value="InterPro"/>
</dbReference>
<dbReference type="PANTHER" id="PTHR21573">
    <property type="entry name" value="ER MEMBRANE PROTEIN COMPLEX SUBUNIT 1"/>
    <property type="match status" value="1"/>
</dbReference>
<evidence type="ECO:0000313" key="12">
    <source>
        <dbReference type="EMBL" id="NDV29959.1"/>
    </source>
</evidence>
<keyword evidence="7 10" id="KW-1133">Transmembrane helix</keyword>
<evidence type="ECO:0000256" key="1">
    <source>
        <dbReference type="ARBA" id="ARBA00004115"/>
    </source>
</evidence>
<evidence type="ECO:0000256" key="4">
    <source>
        <dbReference type="ARBA" id="ARBA00022692"/>
    </source>
</evidence>
<dbReference type="InterPro" id="IPR011678">
    <property type="entry name" value="EMC1_C"/>
</dbReference>
<evidence type="ECO:0000256" key="2">
    <source>
        <dbReference type="ARBA" id="ARBA00007904"/>
    </source>
</evidence>
<feature type="transmembrane region" description="Helical" evidence="10">
    <location>
        <begin position="601"/>
        <end position="620"/>
    </location>
</feature>
<evidence type="ECO:0000256" key="3">
    <source>
        <dbReference type="ARBA" id="ARBA00020824"/>
    </source>
</evidence>
<keyword evidence="8 10" id="KW-0472">Membrane</keyword>
<protein>
    <recommendedName>
        <fullName evidence="3">ER membrane protein complex subunit 1</fullName>
    </recommendedName>
</protein>
<organism evidence="12">
    <name type="scientific">Arcella intermedia</name>
    <dbReference type="NCBI Taxonomy" id="1963864"/>
    <lineage>
        <taxon>Eukaryota</taxon>
        <taxon>Amoebozoa</taxon>
        <taxon>Tubulinea</taxon>
        <taxon>Elardia</taxon>
        <taxon>Arcellinida</taxon>
        <taxon>Sphaerothecina</taxon>
        <taxon>Arcellidae</taxon>
        <taxon>Arcella</taxon>
    </lineage>
</organism>